<feature type="region of interest" description="Disordered" evidence="10">
    <location>
        <begin position="313"/>
        <end position="369"/>
    </location>
</feature>
<evidence type="ECO:0000256" key="9">
    <source>
        <dbReference type="PROSITE-ProRule" id="PRU10141"/>
    </source>
</evidence>
<keyword evidence="5 13" id="KW-0418">Kinase</keyword>
<dbReference type="OrthoDB" id="1668230at2759"/>
<dbReference type="PROSITE" id="PS00107">
    <property type="entry name" value="PROTEIN_KINASE_ATP"/>
    <property type="match status" value="1"/>
</dbReference>
<evidence type="ECO:0000313" key="14">
    <source>
        <dbReference type="Proteomes" id="UP000193067"/>
    </source>
</evidence>
<feature type="binding site" evidence="9">
    <location>
        <position position="482"/>
    </location>
    <ligand>
        <name>ATP</name>
        <dbReference type="ChEBI" id="CHEBI:30616"/>
    </ligand>
</feature>
<feature type="signal peptide" evidence="11">
    <location>
        <begin position="1"/>
        <end position="21"/>
    </location>
</feature>
<feature type="region of interest" description="Disordered" evidence="10">
    <location>
        <begin position="798"/>
        <end position="824"/>
    </location>
</feature>
<dbReference type="PROSITE" id="PS50011">
    <property type="entry name" value="PROTEIN_KINASE_DOM"/>
    <property type="match status" value="1"/>
</dbReference>
<sequence length="824" mass="91429">MSLYLAMLSSLLPGCSHLCVASQLNRSLPPGTPRRRRRKNGAPTQFHLYRYHYSQNPELPRSYEIAMLVWRLVCAWRQDPIHEMVLRMREFTRLETKVAPFDTPAENNFSFPVTPEAKIQEHGRAPNWAAVAQQSPRPFPRASRAAARSLEPIPIVHPKDLNPVKGWIWGPRRDRNAHATKQLDATTAMYIQVLQPYYGVPGRRVTVSMDAALAPRAAEENQPTLDPQGPEGPHRSAALPKNEGSAPNALHWRDIPNAPRNVVWLPVPALDENPSRQEARALQLRGGTVDRGRPYPSGAVSGALGLINRVDGGVEPHHSQQPDGTRYTTAGQTAPSCASEDSPREIRTSQVQVDTEASPADAVFYPPPRTPTVLRRPVIPYAPRQVTRLPSVPGEDLSLRHGHAHGVQGDAASDPRGRRCRSSNAASSYGSTSSVKVHVAQMPTPPQHPEGTRYHIVGQIGQGGFARVLAAATSAGELVALKVMHKPKTARHDDISRAFNTERDLMSLTTQSEKKFLLHLEAAWEQEDFLYLAMPLCAEDLRGAIKRATANGALHTIPEKEKKLLCAEMVLALIDLQKLQTIHGDIKPENFLITKIGRVVLSDFGLAQRPQPHERHPSFNFADWNAPQTFGTPGYFSPEALCRLRRRCSLPLTSQADVFSLGLVLAELFWELPSPLWSSMSLGVPEPPGVNAGESQWIPLERQAAHMMTDGLSRLHDDRALEDKRVKDLVFGMLHADPKQRPRPYQILEHPYLADLDMAAVYEGRIPHASQPHFFESLQPGTFSQFILSTSYGECDEFSNRPISGDNTIPSESRSMRPPNNEAS</sequence>
<feature type="compositionally biased region" description="Polar residues" evidence="10">
    <location>
        <begin position="321"/>
        <end position="336"/>
    </location>
</feature>
<dbReference type="InterPro" id="IPR017441">
    <property type="entry name" value="Protein_kinase_ATP_BS"/>
</dbReference>
<dbReference type="SMART" id="SM00220">
    <property type="entry name" value="S_TKc"/>
    <property type="match status" value="1"/>
</dbReference>
<dbReference type="InterPro" id="IPR000719">
    <property type="entry name" value="Prot_kinase_dom"/>
</dbReference>
<feature type="chain" id="PRO_5010997429" description="non-specific serine/threonine protein kinase" evidence="11">
    <location>
        <begin position="22"/>
        <end position="824"/>
    </location>
</feature>
<feature type="compositionally biased region" description="Low complexity" evidence="10">
    <location>
        <begin position="422"/>
        <end position="434"/>
    </location>
</feature>
<evidence type="ECO:0000256" key="1">
    <source>
        <dbReference type="ARBA" id="ARBA00012513"/>
    </source>
</evidence>
<feature type="compositionally biased region" description="Polar residues" evidence="10">
    <location>
        <begin position="801"/>
        <end position="813"/>
    </location>
</feature>
<dbReference type="GO" id="GO:0005524">
    <property type="term" value="F:ATP binding"/>
    <property type="evidence" value="ECO:0007669"/>
    <property type="project" value="UniProtKB-UniRule"/>
</dbReference>
<keyword evidence="4 9" id="KW-0547">Nucleotide-binding</keyword>
<name>A0A1Y2INF8_TRAC3</name>
<dbReference type="Pfam" id="PF00069">
    <property type="entry name" value="Pkinase"/>
    <property type="match status" value="1"/>
</dbReference>
<keyword evidence="6 9" id="KW-0067">ATP-binding</keyword>
<dbReference type="EMBL" id="KZ084107">
    <property type="protein sequence ID" value="OSD02174.1"/>
    <property type="molecule type" value="Genomic_DNA"/>
</dbReference>
<dbReference type="PANTHER" id="PTHR24356">
    <property type="entry name" value="SERINE/THREONINE-PROTEIN KINASE"/>
    <property type="match status" value="1"/>
</dbReference>
<reference evidence="13 14" key="1">
    <citation type="journal article" date="2015" name="Biotechnol. Biofuels">
        <title>Enhanced degradation of softwood versus hardwood by the white-rot fungus Pycnoporus coccineus.</title>
        <authorList>
            <person name="Couturier M."/>
            <person name="Navarro D."/>
            <person name="Chevret D."/>
            <person name="Henrissat B."/>
            <person name="Piumi F."/>
            <person name="Ruiz-Duenas F.J."/>
            <person name="Martinez A.T."/>
            <person name="Grigoriev I.V."/>
            <person name="Riley R."/>
            <person name="Lipzen A."/>
            <person name="Berrin J.G."/>
            <person name="Master E.R."/>
            <person name="Rosso M.N."/>
        </authorList>
    </citation>
    <scope>NUCLEOTIDE SEQUENCE [LARGE SCALE GENOMIC DNA]</scope>
    <source>
        <strain evidence="13 14">BRFM310</strain>
    </source>
</reference>
<dbReference type="Gene3D" id="1.10.510.10">
    <property type="entry name" value="Transferase(Phosphotransferase) domain 1"/>
    <property type="match status" value="1"/>
</dbReference>
<evidence type="ECO:0000256" key="5">
    <source>
        <dbReference type="ARBA" id="ARBA00022777"/>
    </source>
</evidence>
<keyword evidence="3" id="KW-0808">Transferase</keyword>
<dbReference type="EC" id="2.7.11.1" evidence="1"/>
<evidence type="ECO:0000256" key="11">
    <source>
        <dbReference type="SAM" id="SignalP"/>
    </source>
</evidence>
<organism evidence="13 14">
    <name type="scientific">Trametes coccinea (strain BRFM310)</name>
    <name type="common">Pycnoporus coccineus</name>
    <dbReference type="NCBI Taxonomy" id="1353009"/>
    <lineage>
        <taxon>Eukaryota</taxon>
        <taxon>Fungi</taxon>
        <taxon>Dikarya</taxon>
        <taxon>Basidiomycota</taxon>
        <taxon>Agaricomycotina</taxon>
        <taxon>Agaricomycetes</taxon>
        <taxon>Polyporales</taxon>
        <taxon>Polyporaceae</taxon>
        <taxon>Trametes</taxon>
    </lineage>
</organism>
<evidence type="ECO:0000256" key="4">
    <source>
        <dbReference type="ARBA" id="ARBA00022741"/>
    </source>
</evidence>
<evidence type="ECO:0000256" key="10">
    <source>
        <dbReference type="SAM" id="MobiDB-lite"/>
    </source>
</evidence>
<dbReference type="Proteomes" id="UP000193067">
    <property type="component" value="Unassembled WGS sequence"/>
</dbReference>
<dbReference type="STRING" id="1353009.A0A1Y2INF8"/>
<evidence type="ECO:0000256" key="7">
    <source>
        <dbReference type="ARBA" id="ARBA00047899"/>
    </source>
</evidence>
<feature type="domain" description="Protein kinase" evidence="12">
    <location>
        <begin position="454"/>
        <end position="753"/>
    </location>
</feature>
<keyword evidence="2" id="KW-0723">Serine/threonine-protein kinase</keyword>
<comment type="catalytic activity">
    <reaction evidence="8">
        <text>L-seryl-[protein] + ATP = O-phospho-L-seryl-[protein] + ADP + H(+)</text>
        <dbReference type="Rhea" id="RHEA:17989"/>
        <dbReference type="Rhea" id="RHEA-COMP:9863"/>
        <dbReference type="Rhea" id="RHEA-COMP:11604"/>
        <dbReference type="ChEBI" id="CHEBI:15378"/>
        <dbReference type="ChEBI" id="CHEBI:29999"/>
        <dbReference type="ChEBI" id="CHEBI:30616"/>
        <dbReference type="ChEBI" id="CHEBI:83421"/>
        <dbReference type="ChEBI" id="CHEBI:456216"/>
        <dbReference type="EC" id="2.7.11.1"/>
    </reaction>
</comment>
<evidence type="ECO:0000313" key="13">
    <source>
        <dbReference type="EMBL" id="OSD02174.1"/>
    </source>
</evidence>
<dbReference type="AlphaFoldDB" id="A0A1Y2INF8"/>
<protein>
    <recommendedName>
        <fullName evidence="1">non-specific serine/threonine protein kinase</fullName>
        <ecNumber evidence="1">2.7.11.1</ecNumber>
    </recommendedName>
</protein>
<feature type="region of interest" description="Disordered" evidence="10">
    <location>
        <begin position="217"/>
        <end position="253"/>
    </location>
</feature>
<dbReference type="InterPro" id="IPR011009">
    <property type="entry name" value="Kinase-like_dom_sf"/>
</dbReference>
<dbReference type="PANTHER" id="PTHR24356:SF1">
    <property type="entry name" value="SERINE_THREONINE-PROTEIN KINASE GREATWALL"/>
    <property type="match status" value="1"/>
</dbReference>
<evidence type="ECO:0000256" key="8">
    <source>
        <dbReference type="ARBA" id="ARBA00048679"/>
    </source>
</evidence>
<gene>
    <name evidence="13" type="ORF">PYCCODRAFT_447898</name>
</gene>
<feature type="region of interest" description="Disordered" evidence="10">
    <location>
        <begin position="389"/>
        <end position="435"/>
    </location>
</feature>
<accession>A0A1Y2INF8</accession>
<proteinExistence type="predicted"/>
<keyword evidence="14" id="KW-1185">Reference proteome</keyword>
<evidence type="ECO:0000256" key="2">
    <source>
        <dbReference type="ARBA" id="ARBA00022527"/>
    </source>
</evidence>
<dbReference type="GO" id="GO:0035556">
    <property type="term" value="P:intracellular signal transduction"/>
    <property type="evidence" value="ECO:0007669"/>
    <property type="project" value="TreeGrafter"/>
</dbReference>
<evidence type="ECO:0000256" key="3">
    <source>
        <dbReference type="ARBA" id="ARBA00022679"/>
    </source>
</evidence>
<keyword evidence="11" id="KW-0732">Signal</keyword>
<dbReference type="InterPro" id="IPR050236">
    <property type="entry name" value="Ser_Thr_kinase_AGC"/>
</dbReference>
<dbReference type="SUPFAM" id="SSF56112">
    <property type="entry name" value="Protein kinase-like (PK-like)"/>
    <property type="match status" value="1"/>
</dbReference>
<evidence type="ECO:0000256" key="6">
    <source>
        <dbReference type="ARBA" id="ARBA00022840"/>
    </source>
</evidence>
<comment type="catalytic activity">
    <reaction evidence="7">
        <text>L-threonyl-[protein] + ATP = O-phospho-L-threonyl-[protein] + ADP + H(+)</text>
        <dbReference type="Rhea" id="RHEA:46608"/>
        <dbReference type="Rhea" id="RHEA-COMP:11060"/>
        <dbReference type="Rhea" id="RHEA-COMP:11605"/>
        <dbReference type="ChEBI" id="CHEBI:15378"/>
        <dbReference type="ChEBI" id="CHEBI:30013"/>
        <dbReference type="ChEBI" id="CHEBI:30616"/>
        <dbReference type="ChEBI" id="CHEBI:61977"/>
        <dbReference type="ChEBI" id="CHEBI:456216"/>
        <dbReference type="EC" id="2.7.11.1"/>
    </reaction>
</comment>
<dbReference type="Gene3D" id="3.30.200.20">
    <property type="entry name" value="Phosphorylase Kinase, domain 1"/>
    <property type="match status" value="1"/>
</dbReference>
<evidence type="ECO:0000259" key="12">
    <source>
        <dbReference type="PROSITE" id="PS50011"/>
    </source>
</evidence>
<dbReference type="GO" id="GO:0004674">
    <property type="term" value="F:protein serine/threonine kinase activity"/>
    <property type="evidence" value="ECO:0007669"/>
    <property type="project" value="UniProtKB-KW"/>
</dbReference>